<dbReference type="InterPro" id="IPR005979">
    <property type="entry name" value="Prochl_reduct"/>
</dbReference>
<evidence type="ECO:0000256" key="2">
    <source>
        <dbReference type="ARBA" id="ARBA00005821"/>
    </source>
</evidence>
<keyword evidence="5" id="KW-0677">Repeat</keyword>
<keyword evidence="6 10" id="KW-0521">NADP</keyword>
<keyword evidence="10" id="KW-0150">Chloroplast</keyword>
<feature type="compositionally biased region" description="Gly residues" evidence="11">
    <location>
        <begin position="347"/>
        <end position="359"/>
    </location>
</feature>
<comment type="function">
    <text evidence="10">Phototransformation of protochlorophyllide (Pchlide) to chlorophyllide (Chlide).</text>
</comment>
<feature type="compositionally biased region" description="Low complexity" evidence="11">
    <location>
        <begin position="42"/>
        <end position="61"/>
    </location>
</feature>
<feature type="region of interest" description="Disordered" evidence="11">
    <location>
        <begin position="330"/>
        <end position="379"/>
    </location>
</feature>
<reference evidence="12" key="1">
    <citation type="submission" date="2018-02" db="EMBL/GenBank/DDBJ databases">
        <authorList>
            <person name="Cohen D.B."/>
            <person name="Kent A.D."/>
        </authorList>
    </citation>
    <scope>NUCLEOTIDE SEQUENCE</scope>
</reference>
<evidence type="ECO:0000256" key="4">
    <source>
        <dbReference type="ARBA" id="ARBA00022574"/>
    </source>
</evidence>
<feature type="region of interest" description="Disordered" evidence="11">
    <location>
        <begin position="123"/>
        <end position="216"/>
    </location>
</feature>
<evidence type="ECO:0000256" key="8">
    <source>
        <dbReference type="ARBA" id="ARBA00023171"/>
    </source>
</evidence>
<feature type="compositionally biased region" description="Low complexity" evidence="11">
    <location>
        <begin position="160"/>
        <end position="201"/>
    </location>
</feature>
<dbReference type="PROSITE" id="PS50294">
    <property type="entry name" value="WD_REPEATS_REGION"/>
    <property type="match status" value="3"/>
</dbReference>
<dbReference type="EC" id="1.3.1.33" evidence="10"/>
<proteinExistence type="inferred from homology"/>
<comment type="similarity">
    <text evidence="2 10">Belongs to the short-chain dehydrogenases/reductases (SDR) family. POR subfamily.</text>
</comment>
<dbReference type="GO" id="GO:0009507">
    <property type="term" value="C:chloroplast"/>
    <property type="evidence" value="ECO:0007669"/>
    <property type="project" value="UniProtKB-SubCell"/>
</dbReference>
<evidence type="ECO:0000256" key="6">
    <source>
        <dbReference type="ARBA" id="ARBA00022857"/>
    </source>
</evidence>
<dbReference type="GO" id="GO:0015979">
    <property type="term" value="P:photosynthesis"/>
    <property type="evidence" value="ECO:0007669"/>
    <property type="project" value="UniProtKB-KW"/>
</dbReference>
<dbReference type="PRINTS" id="PR00320">
    <property type="entry name" value="GPROTEINBRPT"/>
</dbReference>
<dbReference type="Pfam" id="PF00106">
    <property type="entry name" value="adh_short"/>
    <property type="match status" value="1"/>
</dbReference>
<dbReference type="EMBL" id="OIVN01005824">
    <property type="protein sequence ID" value="SPD24154.1"/>
    <property type="molecule type" value="Genomic_DNA"/>
</dbReference>
<feature type="repeat" description="WD" evidence="9">
    <location>
        <begin position="513"/>
        <end position="553"/>
    </location>
</feature>
<evidence type="ECO:0000313" key="12">
    <source>
        <dbReference type="EMBL" id="SPD24154.1"/>
    </source>
</evidence>
<keyword evidence="4 9" id="KW-0853">WD repeat</keyword>
<dbReference type="NCBIfam" id="TIGR01289">
    <property type="entry name" value="LPOR"/>
    <property type="match status" value="1"/>
</dbReference>
<keyword evidence="10" id="KW-0809">Transit peptide</keyword>
<organism evidence="12">
    <name type="scientific">Fagus sylvatica</name>
    <name type="common">Beechnut</name>
    <dbReference type="NCBI Taxonomy" id="28930"/>
    <lineage>
        <taxon>Eukaryota</taxon>
        <taxon>Viridiplantae</taxon>
        <taxon>Streptophyta</taxon>
        <taxon>Embryophyta</taxon>
        <taxon>Tracheophyta</taxon>
        <taxon>Spermatophyta</taxon>
        <taxon>Magnoliopsida</taxon>
        <taxon>eudicotyledons</taxon>
        <taxon>Gunneridae</taxon>
        <taxon>Pentapetalae</taxon>
        <taxon>rosids</taxon>
        <taxon>fabids</taxon>
        <taxon>Fagales</taxon>
        <taxon>Fagaceae</taxon>
        <taxon>Fagus</taxon>
    </lineage>
</organism>
<evidence type="ECO:0000256" key="3">
    <source>
        <dbReference type="ARBA" id="ARBA00022531"/>
    </source>
</evidence>
<feature type="repeat" description="WD" evidence="9">
    <location>
        <begin position="400"/>
        <end position="433"/>
    </location>
</feature>
<dbReference type="PANTHER" id="PTHR14221">
    <property type="entry name" value="WD REPEAT DOMAIN 44"/>
    <property type="match status" value="1"/>
</dbReference>
<comment type="subcellular location">
    <subcellularLocation>
        <location evidence="10">Plastid</location>
        <location evidence="10">Chloroplast</location>
    </subcellularLocation>
</comment>
<feature type="region of interest" description="Disordered" evidence="11">
    <location>
        <begin position="42"/>
        <end position="77"/>
    </location>
</feature>
<evidence type="ECO:0000256" key="5">
    <source>
        <dbReference type="ARBA" id="ARBA00022737"/>
    </source>
</evidence>
<feature type="compositionally biased region" description="Basic and acidic residues" evidence="11">
    <location>
        <begin position="147"/>
        <end position="156"/>
    </location>
</feature>
<comment type="pathway">
    <text evidence="1 10">Porphyrin-containing compound metabolism; chlorophyll biosynthesis.</text>
</comment>
<keyword evidence="8 10" id="KW-0149">Chlorophyll biosynthesis</keyword>
<dbReference type="InterPro" id="IPR015943">
    <property type="entry name" value="WD40/YVTN_repeat-like_dom_sf"/>
</dbReference>
<dbReference type="InterPro" id="IPR002347">
    <property type="entry name" value="SDR_fam"/>
</dbReference>
<dbReference type="GO" id="GO:0016630">
    <property type="term" value="F:protochlorophyllide reductase activity"/>
    <property type="evidence" value="ECO:0007669"/>
    <property type="project" value="UniProtKB-EC"/>
</dbReference>
<evidence type="ECO:0000256" key="1">
    <source>
        <dbReference type="ARBA" id="ARBA00005173"/>
    </source>
</evidence>
<evidence type="ECO:0000256" key="10">
    <source>
        <dbReference type="RuleBase" id="RU365001"/>
    </source>
</evidence>
<dbReference type="InterPro" id="IPR036322">
    <property type="entry name" value="WD40_repeat_dom_sf"/>
</dbReference>
<dbReference type="FunFam" id="2.130.10.10:FF:000712">
    <property type="entry name" value="Transducin/WD40 repeat-like superfamily protein"/>
    <property type="match status" value="1"/>
</dbReference>
<dbReference type="PANTHER" id="PTHR14221:SF67">
    <property type="entry name" value="WD REPEAT-CONTAINING PROTEIN 44-LIKE"/>
    <property type="match status" value="1"/>
</dbReference>
<dbReference type="AlphaFoldDB" id="A0A2N9IIP7"/>
<dbReference type="GO" id="GO:0015995">
    <property type="term" value="P:chlorophyll biosynthetic process"/>
    <property type="evidence" value="ECO:0007669"/>
    <property type="project" value="UniProtKB-UniPathway"/>
</dbReference>
<evidence type="ECO:0000256" key="9">
    <source>
        <dbReference type="PROSITE-ProRule" id="PRU00221"/>
    </source>
</evidence>
<dbReference type="SUPFAM" id="SSF50978">
    <property type="entry name" value="WD40 repeat-like"/>
    <property type="match status" value="1"/>
</dbReference>
<dbReference type="UniPathway" id="UPA00668"/>
<feature type="region of interest" description="Disordered" evidence="11">
    <location>
        <begin position="1"/>
        <end position="23"/>
    </location>
</feature>
<keyword evidence="3 10" id="KW-0602">Photosynthesis</keyword>
<feature type="compositionally biased region" description="Basic and acidic residues" evidence="11">
    <location>
        <begin position="333"/>
        <end position="346"/>
    </location>
</feature>
<dbReference type="Gene3D" id="3.40.50.720">
    <property type="entry name" value="NAD(P)-binding Rossmann-like Domain"/>
    <property type="match status" value="1"/>
</dbReference>
<comment type="catalytic activity">
    <reaction evidence="10">
        <text>chlorophyllide a + NADP(+) = protochlorophyllide a + NADPH + H(+)</text>
        <dbReference type="Rhea" id="RHEA:11132"/>
        <dbReference type="ChEBI" id="CHEBI:15378"/>
        <dbReference type="ChEBI" id="CHEBI:57783"/>
        <dbReference type="ChEBI" id="CHEBI:58349"/>
        <dbReference type="ChEBI" id="CHEBI:83348"/>
        <dbReference type="ChEBI" id="CHEBI:83350"/>
        <dbReference type="EC" id="1.3.1.33"/>
    </reaction>
</comment>
<dbReference type="CDD" id="cd09810">
    <property type="entry name" value="LPOR_like_SDR_c_like"/>
    <property type="match status" value="1"/>
</dbReference>
<evidence type="ECO:0000256" key="11">
    <source>
        <dbReference type="SAM" id="MobiDB-lite"/>
    </source>
</evidence>
<keyword evidence="10" id="KW-0934">Plastid</keyword>
<dbReference type="SUPFAM" id="SSF51735">
    <property type="entry name" value="NAD(P)-binding Rossmann-fold domains"/>
    <property type="match status" value="1"/>
</dbReference>
<feature type="compositionally biased region" description="Low complexity" evidence="11">
    <location>
        <begin position="8"/>
        <end position="19"/>
    </location>
</feature>
<dbReference type="Pfam" id="PF00400">
    <property type="entry name" value="WD40"/>
    <property type="match status" value="4"/>
</dbReference>
<sequence length="1232" mass="135286">MSKTSRHNNNNNNNNNNNDDIIDENDDVDECFYESLDRIASTSCSCSNSNSDNENDTVSSSASPNYNNHGSESDIHHQQSFRVPKFPMGLYSNYQIWISEPSSVSERRSRLLRQMGLLNDPSLSRATRSVSSDHLTSHPDPATIVRSKSDGSDRPYDFPSSSPLPQILSIHSSSSSSSSSSTSSFVHNSNGNNCNSNGTGSKKPPQSRRREIDVDVDDDEGLDCEREREKVCLIKNLDNGEEFVVNEIREDGMINKVKEVGTGKQLTMEEFQISLGHSPIVQELMRRQNVEDGNKNDLDNNANTNARAAAAKLKKKGSWFKGIRSMASSVTGYKERRSSDERDTGSEKGGGGGGGGGGRRSSSATDDSQDVSYHGPERVRVRQYGKSCKELSGLYKSQEIQAHDGSIWSIKFSLDGKYLASAGEDKFIHVWQVVESERKGDLLLMERQDDGNFNLLFVPNGSPEPNSLSPIMDSHLEKKRRGRTSVSRKSMTLDHVVVPETVFGLSEKPICSFKGHENDVLDLSWSKSQHLLSSSMDKTVRLWHLPSKSCLKVFSHSDYVTCIQFNPVDDRYFISGSLDAKVRIWSIPDRQVVDWNDVHEMVTAACYTSDGQFLISLNEQFAPGSSSEVLITSADSRIRVVDGVDLVHKFKGFRNTNSQISASLTANGKYVVSASEDSYVYVWKHEAESRPSRSKGVTVTRSYELFHCQDVSVAIPWPGMGDSCVSPDVCSLEQNGLDDNLDEASTVNHPPSPVEDMNNGSRTATGCTNSPLHGTISSATNSYFFDRISATWPEEKLLLATRNRSSPRVSVEAPIGVDKNMPAWGMVIVTAGLVMALQAASLLPSAFSIPKEGKSSASSKDSSLFGVSFSDHLKADFNSSGLRCKREFNQRVGMVRAQTVTTTPSVITSAPDVKKTLRKGSVVVTGASSGLGLATAKALAETGKWHVIMACRDFLKTERAAKSAGIAKENYTIMHLDLASLDSVRQFVDNFKRSGRPLDVLVCNAAVYLPTAKEPTFTAEGFELSVGTNHLGHFLLSRLLLDDLQKSDYPSRRLIIVGSITGNTNTLAGNVPPKANLGDMRGLARGLNGLNSSAMIDGGDFDGAKAYKDSKVCNMLTMQEFHRRYHEDTGIAFASLYPGCIATTGLFREHIPLFRLLFPPFQKYITKGYVSEEEAGKRLAQVVSDPSLTKSGVYWSWNKNSASFENQLSQEASDVEKAKKVWEISEKLVGLA</sequence>
<dbReference type="PRINTS" id="PR00081">
    <property type="entry name" value="GDHRDH"/>
</dbReference>
<dbReference type="SMART" id="SM00320">
    <property type="entry name" value="WD40"/>
    <property type="match status" value="5"/>
</dbReference>
<dbReference type="InterPro" id="IPR001680">
    <property type="entry name" value="WD40_rpt"/>
</dbReference>
<dbReference type="InterPro" id="IPR036291">
    <property type="entry name" value="NAD(P)-bd_dom_sf"/>
</dbReference>
<feature type="repeat" description="WD" evidence="9">
    <location>
        <begin position="553"/>
        <end position="587"/>
    </location>
</feature>
<dbReference type="InterPro" id="IPR020472">
    <property type="entry name" value="WD40_PAC1"/>
</dbReference>
<name>A0A2N9IIP7_FAGSY</name>
<dbReference type="Gene3D" id="2.130.10.10">
    <property type="entry name" value="YVTN repeat-like/Quinoprotein amine dehydrogenase"/>
    <property type="match status" value="2"/>
</dbReference>
<evidence type="ECO:0000256" key="7">
    <source>
        <dbReference type="ARBA" id="ARBA00023002"/>
    </source>
</evidence>
<protein>
    <recommendedName>
        <fullName evidence="10">NADPH-protochlorophyllide oxidoreductase</fullName>
        <ecNumber evidence="10">1.3.1.33</ecNumber>
    </recommendedName>
</protein>
<gene>
    <name evidence="12" type="ORF">FSB_LOCUS52036</name>
</gene>
<dbReference type="PROSITE" id="PS50082">
    <property type="entry name" value="WD_REPEATS_2"/>
    <property type="match status" value="3"/>
</dbReference>
<feature type="compositionally biased region" description="Polar residues" evidence="11">
    <location>
        <begin position="123"/>
        <end position="134"/>
    </location>
</feature>
<accession>A0A2N9IIP7</accession>
<dbReference type="InterPro" id="IPR040324">
    <property type="entry name" value="WDR44/Dgr2"/>
</dbReference>
<keyword evidence="7 10" id="KW-0560">Oxidoreductase</keyword>